<feature type="region of interest" description="Disordered" evidence="2">
    <location>
        <begin position="808"/>
        <end position="844"/>
    </location>
</feature>
<evidence type="ECO:0000256" key="2">
    <source>
        <dbReference type="SAM" id="MobiDB-lite"/>
    </source>
</evidence>
<accession>A0AA88GFG3</accession>
<feature type="repeat" description="RCC1" evidence="1">
    <location>
        <begin position="304"/>
        <end position="356"/>
    </location>
</feature>
<protein>
    <recommendedName>
        <fullName evidence="3">BTB domain-containing protein</fullName>
    </recommendedName>
</protein>
<sequence length="859" mass="98336">MGRVFVWGDSHLPKLVNFALPLSVKQVLASGSNDFYILLDGGELYRFKLIKKSYEETDSPTPGSTTSQDPNESEFANISTPELITLREEDLATNEHLIMIVCLHRSQLIGLSNLGKLFWLKDSNQLFMTFVEDKGIDHSKIVKISGDGCDSFVIHYASGALKQCSVIANHTISTIRRFQPSHQLLCTNDFAFHIPDETCQTLQFHGNTSHFPVKSNELNCPDGGFWVGGSVKEHHVLFLSSLGNVYSLGMNYETMYCGELILRDNRLTLVPGLRDIIKVSQCKDCLSFWGSNKHYFCAALTKNGEVFTWGGNGDKNLGHSPTKPRCFFGTLVTAFYGQKIDQIDCGSTVAIAYAKDSGTVFSQFINNEEFSDLKLELRSYRSQQTKEIYLHKCILLARCPTLLQLVESKKLNRFLRGAIFGLDSHEQHCKEEYSTELDATCKNSIRTVVTIDCTLSDKQRKEWGCEDGLKIIYDSICFYLSYLYTDQRHFDTRKEKDQQKARLINLTTRKMIELFYYLESQLWNGKTQISQTTISETLISDPLLESYLTWSKSKSKYENLSKDNRQTRGLFLYGDVHIEDPKIRKSRIAKHLHGIFSTPNTYEDCTLQMTSKSGELCSLSCHRVVLSLSEFFKSLFVSNMQENSSDNHCIKLDRNEFDDDNYLFNVENLLPMIYFLYCGERPCQELWMGKYDTNLSTLNACECLAVGNYFTSRPFKTFCETYISKYIDLETIVSLLTICDVHAAYSLREMCLNFAVEHFEQVYIQKSFHEELEPDTRTFIIKLAKKRGKKVMDQVTLKKLWNGEHEIENHVNETTTTSSTPKSTVPTSTANTTNSTTRNSTTSTPRKKFSFLSWLFKHR</sequence>
<proteinExistence type="predicted"/>
<dbReference type="Gene3D" id="2.130.10.30">
    <property type="entry name" value="Regulator of chromosome condensation 1/beta-lactamase-inhibitor protein II"/>
    <property type="match status" value="1"/>
</dbReference>
<dbReference type="InterPro" id="IPR000210">
    <property type="entry name" value="BTB/POZ_dom"/>
</dbReference>
<keyword evidence="5" id="KW-1185">Reference proteome</keyword>
<dbReference type="CDD" id="cd14733">
    <property type="entry name" value="BACK"/>
    <property type="match status" value="1"/>
</dbReference>
<dbReference type="RefSeq" id="XP_044543523.1">
    <property type="nucleotide sequence ID" value="XM_044686517.1"/>
</dbReference>
<dbReference type="InterPro" id="IPR011333">
    <property type="entry name" value="SKP1/BTB/POZ_sf"/>
</dbReference>
<evidence type="ECO:0000256" key="1">
    <source>
        <dbReference type="PROSITE-ProRule" id="PRU00235"/>
    </source>
</evidence>
<dbReference type="SUPFAM" id="SSF54695">
    <property type="entry name" value="POZ domain"/>
    <property type="match status" value="1"/>
</dbReference>
<feature type="compositionally biased region" description="Polar residues" evidence="2">
    <location>
        <begin position="59"/>
        <end position="74"/>
    </location>
</feature>
<organism evidence="4 5">
    <name type="scientific">Naegleria lovaniensis</name>
    <name type="common">Amoeba</name>
    <dbReference type="NCBI Taxonomy" id="51637"/>
    <lineage>
        <taxon>Eukaryota</taxon>
        <taxon>Discoba</taxon>
        <taxon>Heterolobosea</taxon>
        <taxon>Tetramitia</taxon>
        <taxon>Eutetramitia</taxon>
        <taxon>Vahlkampfiidae</taxon>
        <taxon>Naegleria</taxon>
    </lineage>
</organism>
<gene>
    <name evidence="4" type="ORF">C9374_010919</name>
</gene>
<dbReference type="PANTHER" id="PTHR24413">
    <property type="entry name" value="SPECKLE-TYPE POZ PROTEIN"/>
    <property type="match status" value="1"/>
</dbReference>
<dbReference type="Gene3D" id="3.30.710.10">
    <property type="entry name" value="Potassium Channel Kv1.1, Chain A"/>
    <property type="match status" value="2"/>
</dbReference>
<evidence type="ECO:0000259" key="3">
    <source>
        <dbReference type="PROSITE" id="PS50097"/>
    </source>
</evidence>
<dbReference type="EMBL" id="PYSW02000046">
    <property type="protein sequence ID" value="KAG2374349.1"/>
    <property type="molecule type" value="Genomic_DNA"/>
</dbReference>
<comment type="caution">
    <text evidence="4">The sequence shown here is derived from an EMBL/GenBank/DDBJ whole genome shotgun (WGS) entry which is preliminary data.</text>
</comment>
<feature type="region of interest" description="Disordered" evidence="2">
    <location>
        <begin position="55"/>
        <end position="74"/>
    </location>
</feature>
<dbReference type="InterPro" id="IPR009091">
    <property type="entry name" value="RCC1/BLIP-II"/>
</dbReference>
<dbReference type="PROSITE" id="PS50012">
    <property type="entry name" value="RCC1_3"/>
    <property type="match status" value="1"/>
</dbReference>
<dbReference type="SUPFAM" id="SSF50985">
    <property type="entry name" value="RCC1/BLIP-II"/>
    <property type="match status" value="1"/>
</dbReference>
<dbReference type="Pfam" id="PF00415">
    <property type="entry name" value="RCC1"/>
    <property type="match status" value="1"/>
</dbReference>
<dbReference type="CDD" id="cd01283">
    <property type="entry name" value="cytidine_deaminase"/>
    <property type="match status" value="1"/>
</dbReference>
<dbReference type="CDD" id="cd18186">
    <property type="entry name" value="BTB_POZ_ZBTB_KLHL-like"/>
    <property type="match status" value="1"/>
</dbReference>
<dbReference type="InterPro" id="IPR000408">
    <property type="entry name" value="Reg_chr_condens"/>
</dbReference>
<evidence type="ECO:0000313" key="5">
    <source>
        <dbReference type="Proteomes" id="UP000816034"/>
    </source>
</evidence>
<name>A0AA88GFG3_NAELO</name>
<evidence type="ECO:0000313" key="4">
    <source>
        <dbReference type="EMBL" id="KAG2374349.1"/>
    </source>
</evidence>
<dbReference type="PROSITE" id="PS50097">
    <property type="entry name" value="BTB"/>
    <property type="match status" value="1"/>
</dbReference>
<dbReference type="AlphaFoldDB" id="A0AA88GFG3"/>
<feature type="domain" description="BTB" evidence="3">
    <location>
        <begin position="603"/>
        <end position="685"/>
    </location>
</feature>
<feature type="compositionally biased region" description="Low complexity" evidence="2">
    <location>
        <begin position="814"/>
        <end position="844"/>
    </location>
</feature>
<reference evidence="4 5" key="1">
    <citation type="journal article" date="2018" name="BMC Genomics">
        <title>The genome of Naegleria lovaniensis, the basis for a comparative approach to unravel pathogenicity factors of the human pathogenic amoeba N. fowleri.</title>
        <authorList>
            <person name="Liechti N."/>
            <person name="Schurch N."/>
            <person name="Bruggmann R."/>
            <person name="Wittwer M."/>
        </authorList>
    </citation>
    <scope>NUCLEOTIDE SEQUENCE [LARGE SCALE GENOMIC DNA]</scope>
    <source>
        <strain evidence="4 5">ATCC 30569</strain>
    </source>
</reference>
<dbReference type="GeneID" id="68103373"/>
<dbReference type="Proteomes" id="UP000816034">
    <property type="component" value="Unassembled WGS sequence"/>
</dbReference>